<evidence type="ECO:0000313" key="1">
    <source>
        <dbReference type="EMBL" id="MDR6704879.1"/>
    </source>
</evidence>
<gene>
    <name evidence="1" type="ORF">J2W61_004754</name>
</gene>
<dbReference type="Proteomes" id="UP001265315">
    <property type="component" value="Unassembled WGS sequence"/>
</dbReference>
<evidence type="ECO:0000313" key="2">
    <source>
        <dbReference type="Proteomes" id="UP001265315"/>
    </source>
</evidence>
<name>A0AAW8M175_AGRTU</name>
<proteinExistence type="predicted"/>
<accession>A0AAW8M175</accession>
<reference evidence="1" key="1">
    <citation type="submission" date="2023-07" db="EMBL/GenBank/DDBJ databases">
        <title>Sorghum-associated microbial communities from plants grown in Nebraska, USA.</title>
        <authorList>
            <person name="Schachtman D."/>
        </authorList>
    </citation>
    <scope>NUCLEOTIDE SEQUENCE</scope>
    <source>
        <strain evidence="1">1457</strain>
    </source>
</reference>
<dbReference type="EMBL" id="JAVDSW010000006">
    <property type="protein sequence ID" value="MDR6704879.1"/>
    <property type="molecule type" value="Genomic_DNA"/>
</dbReference>
<comment type="caution">
    <text evidence="1">The sequence shown here is derived from an EMBL/GenBank/DDBJ whole genome shotgun (WGS) entry which is preliminary data.</text>
</comment>
<sequence length="218" mass="24308">MSNAHLKNASATAERLMRAYYRHCQAPDLDTLFGILEASHSANDRVKKAVGTDFLDIPEFLALKCLRNFFHHHDELRHEIRVVPTIGLPIQTDLLFMCLAPRGLIDNALSQVPERFRAQTQQASEATFHWYGAVVNINPCLFNFVVHAYERLQVAKVPLAGPEVDEFRKSYDFESANGYSHLIDGRISTAAGGVDALLSALMGSIEDFPDDMPPDHSG</sequence>
<protein>
    <submittedName>
        <fullName evidence="1">Uncharacterized protein</fullName>
    </submittedName>
</protein>
<dbReference type="RefSeq" id="WP_236760305.1">
    <property type="nucleotide sequence ID" value="NZ_JAGIPM010000007.1"/>
</dbReference>
<dbReference type="AlphaFoldDB" id="A0AAW8M175"/>
<organism evidence="1 2">
    <name type="scientific">Agrobacterium tumefaciens</name>
    <dbReference type="NCBI Taxonomy" id="358"/>
    <lineage>
        <taxon>Bacteria</taxon>
        <taxon>Pseudomonadati</taxon>
        <taxon>Pseudomonadota</taxon>
        <taxon>Alphaproteobacteria</taxon>
        <taxon>Hyphomicrobiales</taxon>
        <taxon>Rhizobiaceae</taxon>
        <taxon>Rhizobium/Agrobacterium group</taxon>
        <taxon>Agrobacterium</taxon>
        <taxon>Agrobacterium tumefaciens complex</taxon>
    </lineage>
</organism>